<dbReference type="InterPro" id="IPR017871">
    <property type="entry name" value="ABC_transporter-like_CS"/>
</dbReference>
<keyword evidence="2" id="KW-0547">Nucleotide-binding</keyword>
<dbReference type="InterPro" id="IPR027417">
    <property type="entry name" value="P-loop_NTPase"/>
</dbReference>
<dbReference type="SMART" id="SM00382">
    <property type="entry name" value="AAA"/>
    <property type="match status" value="1"/>
</dbReference>
<dbReference type="InterPro" id="IPR015854">
    <property type="entry name" value="ABC_transpr_LolD-like"/>
</dbReference>
<dbReference type="GO" id="GO:1902495">
    <property type="term" value="C:transmembrane transporter complex"/>
    <property type="evidence" value="ECO:0007669"/>
    <property type="project" value="UniProtKB-ARBA"/>
</dbReference>
<keyword evidence="7" id="KW-0449">Lipoprotein</keyword>
<protein>
    <submittedName>
        <fullName evidence="7">Lipoprotein-releasing system ATP-binding protein LolD</fullName>
        <ecNumber evidence="7">3.6.3.-</ecNumber>
    </submittedName>
</protein>
<evidence type="ECO:0000256" key="2">
    <source>
        <dbReference type="ARBA" id="ARBA00022741"/>
    </source>
</evidence>
<dbReference type="PANTHER" id="PTHR24220">
    <property type="entry name" value="IMPORT ATP-BINDING PROTEIN"/>
    <property type="match status" value="1"/>
</dbReference>
<organism evidence="7 8">
    <name type="scientific">Kushneria phyllosphaerae</name>
    <dbReference type="NCBI Taxonomy" id="2100822"/>
    <lineage>
        <taxon>Bacteria</taxon>
        <taxon>Pseudomonadati</taxon>
        <taxon>Pseudomonadota</taxon>
        <taxon>Gammaproteobacteria</taxon>
        <taxon>Oceanospirillales</taxon>
        <taxon>Halomonadaceae</taxon>
        <taxon>Kushneria</taxon>
    </lineage>
</organism>
<dbReference type="PANTHER" id="PTHR24220:SF689">
    <property type="entry name" value="LIPOPROTEIN-RELEASING SYSTEM ATP-BINDING PROTEIN LOLD"/>
    <property type="match status" value="1"/>
</dbReference>
<comment type="similarity">
    <text evidence="4">Belongs to the ABC transporter superfamily. Macrolide exporter (TC 3.A.1.122) family.</text>
</comment>
<name>A0A2R8CNA4_9GAMM</name>
<dbReference type="GO" id="GO:0022857">
    <property type="term" value="F:transmembrane transporter activity"/>
    <property type="evidence" value="ECO:0007669"/>
    <property type="project" value="TreeGrafter"/>
</dbReference>
<evidence type="ECO:0000256" key="5">
    <source>
        <dbReference type="SAM" id="MobiDB-lite"/>
    </source>
</evidence>
<dbReference type="GO" id="GO:0005886">
    <property type="term" value="C:plasma membrane"/>
    <property type="evidence" value="ECO:0007669"/>
    <property type="project" value="TreeGrafter"/>
</dbReference>
<dbReference type="EMBL" id="ONZI01000003">
    <property type="protein sequence ID" value="SPJ34376.1"/>
    <property type="molecule type" value="Genomic_DNA"/>
</dbReference>
<dbReference type="Pfam" id="PF00005">
    <property type="entry name" value="ABC_tran"/>
    <property type="match status" value="1"/>
</dbReference>
<dbReference type="CDD" id="cd03255">
    <property type="entry name" value="ABC_MJ0796_LolCDE_FtsE"/>
    <property type="match status" value="1"/>
</dbReference>
<dbReference type="EC" id="3.6.3.-" evidence="7"/>
<accession>A0A2R8CNA4</accession>
<feature type="region of interest" description="Disordered" evidence="5">
    <location>
        <begin position="1"/>
        <end position="33"/>
    </location>
</feature>
<proteinExistence type="inferred from homology"/>
<dbReference type="Proteomes" id="UP000244934">
    <property type="component" value="Unassembled WGS sequence"/>
</dbReference>
<dbReference type="PROSITE" id="PS00211">
    <property type="entry name" value="ABC_TRANSPORTER_1"/>
    <property type="match status" value="1"/>
</dbReference>
<feature type="domain" description="ABC transporter" evidence="6">
    <location>
        <begin position="37"/>
        <end position="274"/>
    </location>
</feature>
<dbReference type="PROSITE" id="PS50893">
    <property type="entry name" value="ABC_TRANSPORTER_2"/>
    <property type="match status" value="1"/>
</dbReference>
<dbReference type="GO" id="GO:0016887">
    <property type="term" value="F:ATP hydrolysis activity"/>
    <property type="evidence" value="ECO:0007669"/>
    <property type="project" value="InterPro"/>
</dbReference>
<dbReference type="OrthoDB" id="9801477at2"/>
<dbReference type="InterPro" id="IPR003593">
    <property type="entry name" value="AAA+_ATPase"/>
</dbReference>
<keyword evidence="7" id="KW-0378">Hydrolase</keyword>
<evidence type="ECO:0000256" key="3">
    <source>
        <dbReference type="ARBA" id="ARBA00022840"/>
    </source>
</evidence>
<dbReference type="InterPro" id="IPR003439">
    <property type="entry name" value="ABC_transporter-like_ATP-bd"/>
</dbReference>
<evidence type="ECO:0000313" key="8">
    <source>
        <dbReference type="Proteomes" id="UP000244934"/>
    </source>
</evidence>
<feature type="compositionally biased region" description="Basic and acidic residues" evidence="5">
    <location>
        <begin position="1"/>
        <end position="32"/>
    </location>
</feature>
<dbReference type="InterPro" id="IPR017911">
    <property type="entry name" value="MacB-like_ATP-bd"/>
</dbReference>
<dbReference type="FunFam" id="3.40.50.300:FF:000032">
    <property type="entry name" value="Export ABC transporter ATP-binding protein"/>
    <property type="match status" value="1"/>
</dbReference>
<dbReference type="AlphaFoldDB" id="A0A2R8CNA4"/>
<evidence type="ECO:0000256" key="1">
    <source>
        <dbReference type="ARBA" id="ARBA00022448"/>
    </source>
</evidence>
<keyword evidence="8" id="KW-1185">Reference proteome</keyword>
<reference evidence="8" key="1">
    <citation type="submission" date="2018-03" db="EMBL/GenBank/DDBJ databases">
        <authorList>
            <person name="Navarro De La Torre S."/>
        </authorList>
    </citation>
    <scope>NUCLEOTIDE SEQUENCE [LARGE SCALE GENOMIC DNA]</scope>
    <source>
        <strain evidence="8">EAod3</strain>
    </source>
</reference>
<keyword evidence="3 7" id="KW-0067">ATP-binding</keyword>
<keyword evidence="1" id="KW-0813">Transport</keyword>
<evidence type="ECO:0000256" key="4">
    <source>
        <dbReference type="ARBA" id="ARBA00038388"/>
    </source>
</evidence>
<evidence type="ECO:0000313" key="7">
    <source>
        <dbReference type="EMBL" id="SPJ34376.1"/>
    </source>
</evidence>
<feature type="compositionally biased region" description="Basic and acidic residues" evidence="5">
    <location>
        <begin position="253"/>
        <end position="262"/>
    </location>
</feature>
<feature type="region of interest" description="Disordered" evidence="5">
    <location>
        <begin position="253"/>
        <end position="277"/>
    </location>
</feature>
<gene>
    <name evidence="7" type="primary">lolD_2</name>
    <name evidence="7" type="ORF">KSP9073_02410</name>
</gene>
<dbReference type="GO" id="GO:0005524">
    <property type="term" value="F:ATP binding"/>
    <property type="evidence" value="ECO:0007669"/>
    <property type="project" value="UniProtKB-KW"/>
</dbReference>
<dbReference type="Gene3D" id="3.40.50.300">
    <property type="entry name" value="P-loop containing nucleotide triphosphate hydrolases"/>
    <property type="match status" value="1"/>
</dbReference>
<sequence>MSTPETRKQDVEHPGQDGRLQGDHARSARPQDRTPILMARQLEKTVGSGSNAITILHALDLEIHAGESVAIVGSSGSGKSTLLALLAGLDTLTRGELALFGEPLSSLDEDGRARLRAGQVGFVFQNFQLLPTLTALENVLLPLELSDHNVDTDQARQWLVRVGLEARVQHLPKQLSGGEQQRVAIARAFVARPALVFADEPTGNLDRATGDRVADLLFTLNRESGTTLVLVTHDPRLAARCDRTLTLDDGRLHARASDHARGPDTAPPSHEPEGVDH</sequence>
<dbReference type="SUPFAM" id="SSF52540">
    <property type="entry name" value="P-loop containing nucleoside triphosphate hydrolases"/>
    <property type="match status" value="1"/>
</dbReference>
<evidence type="ECO:0000259" key="6">
    <source>
        <dbReference type="PROSITE" id="PS50893"/>
    </source>
</evidence>